<feature type="compositionally biased region" description="Polar residues" evidence="1">
    <location>
        <begin position="340"/>
        <end position="349"/>
    </location>
</feature>
<keyword evidence="2" id="KW-0812">Transmembrane</keyword>
<evidence type="ECO:0000256" key="2">
    <source>
        <dbReference type="SAM" id="Phobius"/>
    </source>
</evidence>
<organism evidence="3 4">
    <name type="scientific">Clathrospora elynae</name>
    <dbReference type="NCBI Taxonomy" id="706981"/>
    <lineage>
        <taxon>Eukaryota</taxon>
        <taxon>Fungi</taxon>
        <taxon>Dikarya</taxon>
        <taxon>Ascomycota</taxon>
        <taxon>Pezizomycotina</taxon>
        <taxon>Dothideomycetes</taxon>
        <taxon>Pleosporomycetidae</taxon>
        <taxon>Pleosporales</taxon>
        <taxon>Diademaceae</taxon>
        <taxon>Clathrospora</taxon>
    </lineage>
</organism>
<keyword evidence="4" id="KW-1185">Reference proteome</keyword>
<feature type="transmembrane region" description="Helical" evidence="2">
    <location>
        <begin position="129"/>
        <end position="148"/>
    </location>
</feature>
<evidence type="ECO:0000313" key="3">
    <source>
        <dbReference type="EMBL" id="KAF1939677.1"/>
    </source>
</evidence>
<evidence type="ECO:0000313" key="4">
    <source>
        <dbReference type="Proteomes" id="UP000800038"/>
    </source>
</evidence>
<feature type="transmembrane region" description="Helical" evidence="2">
    <location>
        <begin position="294"/>
        <end position="319"/>
    </location>
</feature>
<proteinExistence type="predicted"/>
<reference evidence="3" key="1">
    <citation type="journal article" date="2020" name="Stud. Mycol.">
        <title>101 Dothideomycetes genomes: a test case for predicting lifestyles and emergence of pathogens.</title>
        <authorList>
            <person name="Haridas S."/>
            <person name="Albert R."/>
            <person name="Binder M."/>
            <person name="Bloem J."/>
            <person name="Labutti K."/>
            <person name="Salamov A."/>
            <person name="Andreopoulos B."/>
            <person name="Baker S."/>
            <person name="Barry K."/>
            <person name="Bills G."/>
            <person name="Bluhm B."/>
            <person name="Cannon C."/>
            <person name="Castanera R."/>
            <person name="Culley D."/>
            <person name="Daum C."/>
            <person name="Ezra D."/>
            <person name="Gonzalez J."/>
            <person name="Henrissat B."/>
            <person name="Kuo A."/>
            <person name="Liang C."/>
            <person name="Lipzen A."/>
            <person name="Lutzoni F."/>
            <person name="Magnuson J."/>
            <person name="Mondo S."/>
            <person name="Nolan M."/>
            <person name="Ohm R."/>
            <person name="Pangilinan J."/>
            <person name="Park H.-J."/>
            <person name="Ramirez L."/>
            <person name="Alfaro M."/>
            <person name="Sun H."/>
            <person name="Tritt A."/>
            <person name="Yoshinaga Y."/>
            <person name="Zwiers L.-H."/>
            <person name="Turgeon B."/>
            <person name="Goodwin S."/>
            <person name="Spatafora J."/>
            <person name="Crous P."/>
            <person name="Grigoriev I."/>
        </authorList>
    </citation>
    <scope>NUCLEOTIDE SEQUENCE</scope>
    <source>
        <strain evidence="3">CBS 161.51</strain>
    </source>
</reference>
<keyword evidence="2" id="KW-1133">Transmembrane helix</keyword>
<sequence>MAISSTTSAVQAIFALHVATAGCAFLLLSAAGLLLTVQLAVGPGRPKIFQKFTKSATPKHSSLPTHLFLMAGLSTLIVAYATQAAIVALQSSINSPFYITSAYAYPSYTTPTDTSPSTQYAKNISILSFLYQAANILLNTAIVGAIWIHANHLQNNGTGIREPGMLSWVWNAFWMTAILGIGFASWAVGLARRGSGNTALAYPTLIAQNHIVRSLYVAYVCVIIAASTSSTLEAVLCWLGIRANGVAGSRSKSALTRFVFLVTPIVWVRNAFSVAQIVIIYYNENAWSRTTNQALAFLFIIFGELSNLGILALVLLGAWSFGMKSDSSPTVVKEGREPNRSSYGDNSSYVDGIPTHDTTI</sequence>
<dbReference type="Proteomes" id="UP000800038">
    <property type="component" value="Unassembled WGS sequence"/>
</dbReference>
<feature type="transmembrane region" description="Helical" evidence="2">
    <location>
        <begin position="168"/>
        <end position="188"/>
    </location>
</feature>
<dbReference type="EMBL" id="ML976076">
    <property type="protein sequence ID" value="KAF1939677.1"/>
    <property type="molecule type" value="Genomic_DNA"/>
</dbReference>
<dbReference type="AlphaFoldDB" id="A0A6A5SRD2"/>
<feature type="region of interest" description="Disordered" evidence="1">
    <location>
        <begin position="325"/>
        <end position="360"/>
    </location>
</feature>
<keyword evidence="2" id="KW-0472">Membrane</keyword>
<feature type="transmembrane region" description="Helical" evidence="2">
    <location>
        <begin position="67"/>
        <end position="89"/>
    </location>
</feature>
<feature type="transmembrane region" description="Helical" evidence="2">
    <location>
        <begin position="261"/>
        <end position="282"/>
    </location>
</feature>
<evidence type="ECO:0000256" key="1">
    <source>
        <dbReference type="SAM" id="MobiDB-lite"/>
    </source>
</evidence>
<dbReference type="OrthoDB" id="3640947at2759"/>
<gene>
    <name evidence="3" type="ORF">EJ02DRAFT_381208</name>
</gene>
<feature type="transmembrane region" description="Helical" evidence="2">
    <location>
        <begin position="12"/>
        <end position="37"/>
    </location>
</feature>
<protein>
    <submittedName>
        <fullName evidence="3">Uncharacterized protein</fullName>
    </submittedName>
</protein>
<name>A0A6A5SRD2_9PLEO</name>
<accession>A0A6A5SRD2</accession>